<sequence length="192" mass="20621">MEFDKSGSGGEARENAASLLVTPTGLVELSLADAREVVGFMHPKRVKAGTVFIQEGEATDVDDMMLILEGEVTVEYEVSSPRETMVVSIMGPGGLIGEMGLLDGSPRSATCTAATDLAVAVLTRDALLQLIEECPDVAARLLLTISKRLSDRLRQANRKLRTFAQLSRALQQELDATHSVNLRLLEGEAPKA</sequence>
<dbReference type="PANTHER" id="PTHR24567:SF68">
    <property type="entry name" value="DNA-BINDING TRANSCRIPTIONAL DUAL REGULATOR CRP"/>
    <property type="match status" value="1"/>
</dbReference>
<dbReference type="AlphaFoldDB" id="A0A515DG01"/>
<protein>
    <submittedName>
        <fullName evidence="2">Cyclic nucleotide-binding domain-containing protein</fullName>
    </submittedName>
</protein>
<evidence type="ECO:0000259" key="1">
    <source>
        <dbReference type="PROSITE" id="PS50042"/>
    </source>
</evidence>
<dbReference type="PROSITE" id="PS50042">
    <property type="entry name" value="CNMP_BINDING_3"/>
    <property type="match status" value="1"/>
</dbReference>
<dbReference type="Proteomes" id="UP000316798">
    <property type="component" value="Chromosome"/>
</dbReference>
<dbReference type="InterPro" id="IPR018490">
    <property type="entry name" value="cNMP-bd_dom_sf"/>
</dbReference>
<dbReference type="OrthoDB" id="8589195at2"/>
<proteinExistence type="predicted"/>
<dbReference type="RefSeq" id="WP_142820834.1">
    <property type="nucleotide sequence ID" value="NZ_CP035503.1"/>
</dbReference>
<name>A0A515DG01_9BURK</name>
<dbReference type="InterPro" id="IPR014710">
    <property type="entry name" value="RmlC-like_jellyroll"/>
</dbReference>
<dbReference type="Gene3D" id="2.60.120.10">
    <property type="entry name" value="Jelly Rolls"/>
    <property type="match status" value="1"/>
</dbReference>
<gene>
    <name evidence="2" type="ORF">EUB48_20035</name>
</gene>
<dbReference type="EMBL" id="CP035503">
    <property type="protein sequence ID" value="QDL39351.1"/>
    <property type="molecule type" value="Genomic_DNA"/>
</dbReference>
<dbReference type="GO" id="GO:0005829">
    <property type="term" value="C:cytosol"/>
    <property type="evidence" value="ECO:0007669"/>
    <property type="project" value="TreeGrafter"/>
</dbReference>
<organism evidence="2 3">
    <name type="scientific">Rhodoferax sediminis</name>
    <dbReference type="NCBI Taxonomy" id="2509614"/>
    <lineage>
        <taxon>Bacteria</taxon>
        <taxon>Pseudomonadati</taxon>
        <taxon>Pseudomonadota</taxon>
        <taxon>Betaproteobacteria</taxon>
        <taxon>Burkholderiales</taxon>
        <taxon>Comamonadaceae</taxon>
        <taxon>Rhodoferax</taxon>
    </lineage>
</organism>
<keyword evidence="3" id="KW-1185">Reference proteome</keyword>
<dbReference type="PANTHER" id="PTHR24567">
    <property type="entry name" value="CRP FAMILY TRANSCRIPTIONAL REGULATORY PROTEIN"/>
    <property type="match status" value="1"/>
</dbReference>
<dbReference type="GO" id="GO:0003700">
    <property type="term" value="F:DNA-binding transcription factor activity"/>
    <property type="evidence" value="ECO:0007669"/>
    <property type="project" value="TreeGrafter"/>
</dbReference>
<dbReference type="SUPFAM" id="SSF51206">
    <property type="entry name" value="cAMP-binding domain-like"/>
    <property type="match status" value="1"/>
</dbReference>
<dbReference type="CDD" id="cd00038">
    <property type="entry name" value="CAP_ED"/>
    <property type="match status" value="1"/>
</dbReference>
<dbReference type="InterPro" id="IPR050397">
    <property type="entry name" value="Env_Response_Regulators"/>
</dbReference>
<dbReference type="Pfam" id="PF00027">
    <property type="entry name" value="cNMP_binding"/>
    <property type="match status" value="1"/>
</dbReference>
<dbReference type="InterPro" id="IPR000595">
    <property type="entry name" value="cNMP-bd_dom"/>
</dbReference>
<accession>A0A515DG01</accession>
<evidence type="ECO:0000313" key="3">
    <source>
        <dbReference type="Proteomes" id="UP000316798"/>
    </source>
</evidence>
<evidence type="ECO:0000313" key="2">
    <source>
        <dbReference type="EMBL" id="QDL39351.1"/>
    </source>
</evidence>
<feature type="domain" description="Cyclic nucleotide-binding" evidence="1">
    <location>
        <begin position="25"/>
        <end position="148"/>
    </location>
</feature>
<dbReference type="SMART" id="SM00100">
    <property type="entry name" value="cNMP"/>
    <property type="match status" value="1"/>
</dbReference>
<dbReference type="KEGG" id="rhf:EUB48_20035"/>
<reference evidence="2 3" key="1">
    <citation type="submission" date="2019-01" db="EMBL/GenBank/DDBJ databases">
        <title>Genomic insights into a novel species Rhodoferax sp.</title>
        <authorList>
            <person name="Jin L."/>
        </authorList>
    </citation>
    <scope>NUCLEOTIDE SEQUENCE [LARGE SCALE GENOMIC DNA]</scope>
    <source>
        <strain evidence="2 3">CHu59-6-5</strain>
    </source>
</reference>